<dbReference type="RefSeq" id="WP_012798083.1">
    <property type="nucleotide sequence ID" value="NC_013165.1"/>
</dbReference>
<dbReference type="AlphaFoldDB" id="C7N4Z4"/>
<evidence type="ECO:0000259" key="2">
    <source>
        <dbReference type="Pfam" id="PF02272"/>
    </source>
</evidence>
<feature type="domain" description="DHHA1" evidence="2">
    <location>
        <begin position="242"/>
        <end position="328"/>
    </location>
</feature>
<dbReference type="InterPro" id="IPR038763">
    <property type="entry name" value="DHH_sf"/>
</dbReference>
<dbReference type="InterPro" id="IPR051319">
    <property type="entry name" value="Oligoribo/pAp-PDE_c-di-AMP_PDE"/>
</dbReference>
<dbReference type="PANTHER" id="PTHR47618:SF1">
    <property type="entry name" value="BIFUNCTIONAL OLIGORIBONUCLEASE AND PAP PHOSPHATASE NRNA"/>
    <property type="match status" value="1"/>
</dbReference>
<accession>C7N4Z4</accession>
<protein>
    <submittedName>
        <fullName evidence="3">Exopolyphosphatase-like enzyme</fullName>
    </submittedName>
</protein>
<dbReference type="Gene3D" id="3.90.1640.10">
    <property type="entry name" value="inorganic pyrophosphatase (n-terminal core)"/>
    <property type="match status" value="1"/>
</dbReference>
<dbReference type="EMBL" id="CP001684">
    <property type="protein sequence ID" value="ACV21979.1"/>
    <property type="molecule type" value="Genomic_DNA"/>
</dbReference>
<evidence type="ECO:0000259" key="1">
    <source>
        <dbReference type="Pfam" id="PF01368"/>
    </source>
</evidence>
<dbReference type="HOGENOM" id="CLU_039720_0_0_11"/>
<dbReference type="Proteomes" id="UP000002026">
    <property type="component" value="Chromosome"/>
</dbReference>
<dbReference type="PANTHER" id="PTHR47618">
    <property type="entry name" value="BIFUNCTIONAL OLIGORIBONUCLEASE AND PAP PHOSPHATASE NRNA"/>
    <property type="match status" value="1"/>
</dbReference>
<dbReference type="STRING" id="471855.Shel_09380"/>
<proteinExistence type="predicted"/>
<dbReference type="KEGG" id="shi:Shel_09380"/>
<name>C7N4Z4_SLAHD</name>
<dbReference type="GO" id="GO:0003676">
    <property type="term" value="F:nucleic acid binding"/>
    <property type="evidence" value="ECO:0007669"/>
    <property type="project" value="InterPro"/>
</dbReference>
<keyword evidence="4" id="KW-1185">Reference proteome</keyword>
<feature type="domain" description="DDH" evidence="1">
    <location>
        <begin position="25"/>
        <end position="165"/>
    </location>
</feature>
<organism evidence="3 4">
    <name type="scientific">Slackia heliotrinireducens (strain ATCC 29202 / DSM 20476 / NCTC 11029 / RHS 1)</name>
    <name type="common">Peptococcus heliotrinreducens</name>
    <dbReference type="NCBI Taxonomy" id="471855"/>
    <lineage>
        <taxon>Bacteria</taxon>
        <taxon>Bacillati</taxon>
        <taxon>Actinomycetota</taxon>
        <taxon>Coriobacteriia</taxon>
        <taxon>Eggerthellales</taxon>
        <taxon>Eggerthellaceae</taxon>
        <taxon>Slackia</taxon>
    </lineage>
</organism>
<gene>
    <name evidence="3" type="ordered locus">Shel_09380</name>
</gene>
<evidence type="ECO:0000313" key="4">
    <source>
        <dbReference type="Proteomes" id="UP000002026"/>
    </source>
</evidence>
<dbReference type="SUPFAM" id="SSF64182">
    <property type="entry name" value="DHH phosphoesterases"/>
    <property type="match status" value="1"/>
</dbReference>
<dbReference type="eggNOG" id="COG0618">
    <property type="taxonomic scope" value="Bacteria"/>
</dbReference>
<dbReference type="Pfam" id="PF02272">
    <property type="entry name" value="DHHA1"/>
    <property type="match status" value="1"/>
</dbReference>
<evidence type="ECO:0000313" key="3">
    <source>
        <dbReference type="EMBL" id="ACV21979.1"/>
    </source>
</evidence>
<dbReference type="Gene3D" id="3.10.310.30">
    <property type="match status" value="1"/>
</dbReference>
<dbReference type="InterPro" id="IPR003156">
    <property type="entry name" value="DHHA1_dom"/>
</dbReference>
<dbReference type="InterPro" id="IPR001667">
    <property type="entry name" value="DDH_dom"/>
</dbReference>
<sequence>MAVTPQTNATLADIARELKKHDTFALCGHVSPDGDCLGSLLALAFALESLGKRADVLLATSDPIPADLAFLPGAERLVPAKEYQGSPEAFVACDVPTTERLRDASEVQARAQVRFTIDHHAVPTVMSEFNYVDPDAAAVGILMWDLIKELGVEPTVDMAVCCYVALMTDTGRFQFQNADERAFRAATEMVAAGASPSEASQAVYQSRTLASFKLERRMLERIRVSDSGKWVLSYVTVADYSESGAVDADAEILIDSIRSLGGIYTACILRERENVIRGSIRSKVDDIDVAEIARSLGGGGHKAAAGFTFKGSLEDAIEAVSKAMDKAVAAYDQERA</sequence>
<reference evidence="3 4" key="1">
    <citation type="journal article" date="2009" name="Stand. Genomic Sci.">
        <title>Complete genome sequence of Slackia heliotrinireducens type strain (RHS 1).</title>
        <authorList>
            <person name="Pukall R."/>
            <person name="Lapidus A."/>
            <person name="Nolan M."/>
            <person name="Copeland A."/>
            <person name="Glavina Del Rio T."/>
            <person name="Lucas S."/>
            <person name="Chen F."/>
            <person name="Tice H."/>
            <person name="Cheng J.F."/>
            <person name="Chertkov O."/>
            <person name="Bruce D."/>
            <person name="Goodwin L."/>
            <person name="Kuske C."/>
            <person name="Brettin T."/>
            <person name="Detter J.C."/>
            <person name="Han C."/>
            <person name="Pitluck S."/>
            <person name="Pati A."/>
            <person name="Mavrommatis K."/>
            <person name="Ivanova N."/>
            <person name="Ovchinnikova G."/>
            <person name="Chen A."/>
            <person name="Palaniappan K."/>
            <person name="Schneider S."/>
            <person name="Rohde M."/>
            <person name="Chain P."/>
            <person name="D'haeseleer P."/>
            <person name="Goker M."/>
            <person name="Bristow J."/>
            <person name="Eisen J.A."/>
            <person name="Markowitz V."/>
            <person name="Kyrpides N.C."/>
            <person name="Klenk H.P."/>
            <person name="Hugenholtz P."/>
        </authorList>
    </citation>
    <scope>NUCLEOTIDE SEQUENCE [LARGE SCALE GENOMIC DNA]</scope>
    <source>
        <strain evidence="4">ATCC 29202 / DSM 20476 / NCTC 11029 / RHS 1</strain>
    </source>
</reference>
<dbReference type="Pfam" id="PF01368">
    <property type="entry name" value="DHH"/>
    <property type="match status" value="1"/>
</dbReference>